<proteinExistence type="predicted"/>
<evidence type="ECO:0000313" key="2">
    <source>
        <dbReference type="Proteomes" id="UP000828390"/>
    </source>
</evidence>
<organism evidence="1 2">
    <name type="scientific">Dreissena polymorpha</name>
    <name type="common">Zebra mussel</name>
    <name type="synonym">Mytilus polymorpha</name>
    <dbReference type="NCBI Taxonomy" id="45954"/>
    <lineage>
        <taxon>Eukaryota</taxon>
        <taxon>Metazoa</taxon>
        <taxon>Spiralia</taxon>
        <taxon>Lophotrochozoa</taxon>
        <taxon>Mollusca</taxon>
        <taxon>Bivalvia</taxon>
        <taxon>Autobranchia</taxon>
        <taxon>Heteroconchia</taxon>
        <taxon>Euheterodonta</taxon>
        <taxon>Imparidentia</taxon>
        <taxon>Neoheterodontei</taxon>
        <taxon>Myida</taxon>
        <taxon>Dreissenoidea</taxon>
        <taxon>Dreissenidae</taxon>
        <taxon>Dreissena</taxon>
    </lineage>
</organism>
<dbReference type="Proteomes" id="UP000828390">
    <property type="component" value="Unassembled WGS sequence"/>
</dbReference>
<accession>A0A9D4BCY3</accession>
<comment type="caution">
    <text evidence="1">The sequence shown here is derived from an EMBL/GenBank/DDBJ whole genome shotgun (WGS) entry which is preliminary data.</text>
</comment>
<keyword evidence="2" id="KW-1185">Reference proteome</keyword>
<dbReference type="AlphaFoldDB" id="A0A9D4BCY3"/>
<evidence type="ECO:0000313" key="1">
    <source>
        <dbReference type="EMBL" id="KAH3698001.1"/>
    </source>
</evidence>
<dbReference type="InterPro" id="IPR027417">
    <property type="entry name" value="P-loop_NTPase"/>
</dbReference>
<protein>
    <submittedName>
        <fullName evidence="1">Uncharacterized protein</fullName>
    </submittedName>
</protein>
<sequence>MDSTKEHTTLVDVDTLQKFKFLFFIPLRELRNQACVTQMIKTQLIDKIFADSEAKDAYKLVLQIMKTATCLIIQDGLDEWPGEDAVPSMAGIPKDHCLVLTTSRPWKLADERIRNSKIDILLDLEGIAILEHLTKMYCCVYLAN</sequence>
<dbReference type="EMBL" id="JAIWYP010000016">
    <property type="protein sequence ID" value="KAH3698001.1"/>
    <property type="molecule type" value="Genomic_DNA"/>
</dbReference>
<reference evidence="1" key="1">
    <citation type="journal article" date="2019" name="bioRxiv">
        <title>The Genome of the Zebra Mussel, Dreissena polymorpha: A Resource for Invasive Species Research.</title>
        <authorList>
            <person name="McCartney M.A."/>
            <person name="Auch B."/>
            <person name="Kono T."/>
            <person name="Mallez S."/>
            <person name="Zhang Y."/>
            <person name="Obille A."/>
            <person name="Becker A."/>
            <person name="Abrahante J.E."/>
            <person name="Garbe J."/>
            <person name="Badalamenti J.P."/>
            <person name="Herman A."/>
            <person name="Mangelson H."/>
            <person name="Liachko I."/>
            <person name="Sullivan S."/>
            <person name="Sone E.D."/>
            <person name="Koren S."/>
            <person name="Silverstein K.A.T."/>
            <person name="Beckman K.B."/>
            <person name="Gohl D.M."/>
        </authorList>
    </citation>
    <scope>NUCLEOTIDE SEQUENCE</scope>
    <source>
        <strain evidence="1">Duluth1</strain>
        <tissue evidence="1">Whole animal</tissue>
    </source>
</reference>
<reference evidence="1" key="2">
    <citation type="submission" date="2020-11" db="EMBL/GenBank/DDBJ databases">
        <authorList>
            <person name="McCartney M.A."/>
            <person name="Auch B."/>
            <person name="Kono T."/>
            <person name="Mallez S."/>
            <person name="Becker A."/>
            <person name="Gohl D.M."/>
            <person name="Silverstein K.A.T."/>
            <person name="Koren S."/>
            <person name="Bechman K.B."/>
            <person name="Herman A."/>
            <person name="Abrahante J.E."/>
            <person name="Garbe J."/>
        </authorList>
    </citation>
    <scope>NUCLEOTIDE SEQUENCE</scope>
    <source>
        <strain evidence="1">Duluth1</strain>
        <tissue evidence="1">Whole animal</tissue>
    </source>
</reference>
<gene>
    <name evidence="1" type="ORF">DPMN_085514</name>
</gene>
<dbReference type="Gene3D" id="3.40.50.300">
    <property type="entry name" value="P-loop containing nucleotide triphosphate hydrolases"/>
    <property type="match status" value="1"/>
</dbReference>
<name>A0A9D4BCY3_DREPO</name>